<evidence type="ECO:0000313" key="3">
    <source>
        <dbReference type="RefSeq" id="XP_071928108.1"/>
    </source>
</evidence>
<accession>A0ABM4W8K0</accession>
<protein>
    <recommendedName>
        <fullName evidence="1">Tf2-1-like SH3-like domain-containing protein</fullName>
    </recommendedName>
</protein>
<gene>
    <name evidence="3" type="primary">LOC140021241</name>
</gene>
<dbReference type="InterPro" id="IPR016197">
    <property type="entry name" value="Chromo-like_dom_sf"/>
</dbReference>
<reference evidence="3" key="1">
    <citation type="submission" date="2025-08" db="UniProtKB">
        <authorList>
            <consortium name="RefSeq"/>
        </authorList>
    </citation>
    <scope>IDENTIFICATION</scope>
    <source>
        <tissue evidence="3">Leaves</tissue>
    </source>
</reference>
<feature type="domain" description="Tf2-1-like SH3-like" evidence="1">
    <location>
        <begin position="159"/>
        <end position="211"/>
    </location>
</feature>
<dbReference type="GeneID" id="140021241"/>
<dbReference type="PANTHER" id="PTHR46148:SF57">
    <property type="entry name" value="OS12G0499874 PROTEIN"/>
    <property type="match status" value="1"/>
</dbReference>
<dbReference type="InterPro" id="IPR012337">
    <property type="entry name" value="RNaseH-like_sf"/>
</dbReference>
<dbReference type="Proteomes" id="UP001652660">
    <property type="component" value="Chromosome 11e"/>
</dbReference>
<dbReference type="InterPro" id="IPR056924">
    <property type="entry name" value="SH3_Tf2-1"/>
</dbReference>
<dbReference type="SUPFAM" id="SSF53098">
    <property type="entry name" value="Ribonuclease H-like"/>
    <property type="match status" value="1"/>
</dbReference>
<dbReference type="Gene3D" id="3.30.420.10">
    <property type="entry name" value="Ribonuclease H-like superfamily/Ribonuclease H"/>
    <property type="match status" value="1"/>
</dbReference>
<proteinExistence type="predicted"/>
<dbReference type="Pfam" id="PF24626">
    <property type="entry name" value="SH3_Tf2-1"/>
    <property type="match status" value="1"/>
</dbReference>
<dbReference type="InterPro" id="IPR036397">
    <property type="entry name" value="RNaseH_sf"/>
</dbReference>
<name>A0ABM4W8K0_COFAR</name>
<evidence type="ECO:0000313" key="2">
    <source>
        <dbReference type="Proteomes" id="UP001652660"/>
    </source>
</evidence>
<dbReference type="SUPFAM" id="SSF54160">
    <property type="entry name" value="Chromo domain-like"/>
    <property type="match status" value="1"/>
</dbReference>
<dbReference type="PANTHER" id="PTHR46148">
    <property type="entry name" value="CHROMO DOMAIN-CONTAINING PROTEIN"/>
    <property type="match status" value="1"/>
</dbReference>
<keyword evidence="2" id="KW-1185">Reference proteome</keyword>
<evidence type="ECO:0000259" key="1">
    <source>
        <dbReference type="Pfam" id="PF24626"/>
    </source>
</evidence>
<sequence length="274" mass="32031">MVKEWEMLGAVSEWNPKLGCQKVTFGNIRVTSAILDRIKEAQTEDPMLQKWRNKVEKGEQPDFSVSPEGILKYQNQQVKAEHQISSGLLQPFEIPEWKWENIMMDFVSGLPKTQKGHDAVWVIVDLLTKSAHFLPVNMKYSMDKLARLYMDEIVTPLRSVTVGRGKKLQPRFVGPYTILQRVGKVAYRLEFPPSLSRIHDFFHVSMLKKYYPDPTNVVQPEEIDIDEALTYEERPVQLLDRRIKELRNKQIPLVKVLWRNHGLEEATWEVEEEM</sequence>
<organism evidence="2 3">
    <name type="scientific">Coffea arabica</name>
    <name type="common">Arabian coffee</name>
    <dbReference type="NCBI Taxonomy" id="13443"/>
    <lineage>
        <taxon>Eukaryota</taxon>
        <taxon>Viridiplantae</taxon>
        <taxon>Streptophyta</taxon>
        <taxon>Embryophyta</taxon>
        <taxon>Tracheophyta</taxon>
        <taxon>Spermatophyta</taxon>
        <taxon>Magnoliopsida</taxon>
        <taxon>eudicotyledons</taxon>
        <taxon>Gunneridae</taxon>
        <taxon>Pentapetalae</taxon>
        <taxon>asterids</taxon>
        <taxon>lamiids</taxon>
        <taxon>Gentianales</taxon>
        <taxon>Rubiaceae</taxon>
        <taxon>Ixoroideae</taxon>
        <taxon>Gardenieae complex</taxon>
        <taxon>Bertiereae - Coffeeae clade</taxon>
        <taxon>Coffeeae</taxon>
        <taxon>Coffea</taxon>
    </lineage>
</organism>
<dbReference type="RefSeq" id="XP_071928108.1">
    <property type="nucleotide sequence ID" value="XM_072072007.1"/>
</dbReference>